<evidence type="ECO:0000256" key="12">
    <source>
        <dbReference type="SAM" id="MobiDB-lite"/>
    </source>
</evidence>
<dbReference type="SUPFAM" id="SSF52799">
    <property type="entry name" value="(Phosphotyrosine protein) phosphatases II"/>
    <property type="match status" value="1"/>
</dbReference>
<protein>
    <recommendedName>
        <fullName evidence="4">protein-tyrosine-phosphatase</fullName>
        <ecNumber evidence="4">3.1.3.48</ecNumber>
    </recommendedName>
</protein>
<proteinExistence type="inferred from homology"/>
<dbReference type="OrthoDB" id="9450131at2759"/>
<keyword evidence="9" id="KW-0472">Membrane</keyword>
<sequence length="497" mass="56707">MRSSRAAISGQATGISEKGRLSLSVSLKEKISERTREKRRAGGCAATGGCKVKVCRADMEAEFREIDKTGAWGQVYQGIRQEAAENNHTLKCARKPENKFRNRYRDVSPYDHSRVKLQDGDNDYINASLLEATEANRQYILAQGPLPSTIGHFWEMVWEQRTKAVVMLNRVIEKGTIKCAQYWPLGEVNGHSDEVDLEDTGYKVTLLEEDVRPYFTIRTYLLQRLKTDESRKVFHFHYTRWPDFGVPESPAAFLHFLLEVRSSGSLESDVGPPVVHCSAGIGRSGVFCLVDTCLVLLEKTRDLDSLNIRRLLLDMRQYRMGLIQTPDQLRFSYLAVIEGARTVLGMNTGEDQVISTLGEESPDLQDGHNHLVTKDDEENTRDKPPPLPPRDPSRRSSKQRTQQFEFEYEPEDPTDTERLRERQREAELRKRRRDERISSTSEKLAEMKRKQRKTEADRERPRGLAADRETDTSGSSSDSDAKPTLKQATPTQNESKL</sequence>
<dbReference type="GO" id="GO:0005783">
    <property type="term" value="C:endoplasmic reticulum"/>
    <property type="evidence" value="ECO:0007669"/>
    <property type="project" value="UniProtKB-SubCell"/>
</dbReference>
<dbReference type="PROSITE" id="PS00383">
    <property type="entry name" value="TYR_PHOSPHATASE_1"/>
    <property type="match status" value="1"/>
</dbReference>
<dbReference type="Pfam" id="PF00102">
    <property type="entry name" value="Y_phosphatase"/>
    <property type="match status" value="1"/>
</dbReference>
<dbReference type="GO" id="GO:0004726">
    <property type="term" value="F:non-membrane spanning protein tyrosine phosphatase activity"/>
    <property type="evidence" value="ECO:0007669"/>
    <property type="project" value="TreeGrafter"/>
</dbReference>
<feature type="domain" description="Tyrosine-protein phosphatase" evidence="13">
    <location>
        <begin position="59"/>
        <end position="339"/>
    </location>
</feature>
<evidence type="ECO:0000256" key="9">
    <source>
        <dbReference type="ARBA" id="ARBA00023136"/>
    </source>
</evidence>
<keyword evidence="8" id="KW-0904">Protein phosphatase</keyword>
<keyword evidence="5" id="KW-0597">Phosphoprotein</keyword>
<evidence type="ECO:0000256" key="2">
    <source>
        <dbReference type="ARBA" id="ARBA00004308"/>
    </source>
</evidence>
<comment type="subcellular location">
    <subcellularLocation>
        <location evidence="2">Endomembrane system</location>
    </subcellularLocation>
    <subcellularLocation>
        <location evidence="1">Endoplasmic reticulum</location>
    </subcellularLocation>
</comment>
<evidence type="ECO:0000256" key="1">
    <source>
        <dbReference type="ARBA" id="ARBA00004240"/>
    </source>
</evidence>
<evidence type="ECO:0000259" key="14">
    <source>
        <dbReference type="PROSITE" id="PS50056"/>
    </source>
</evidence>
<dbReference type="Gene3D" id="3.90.190.10">
    <property type="entry name" value="Protein tyrosine phosphatase superfamily"/>
    <property type="match status" value="1"/>
</dbReference>
<feature type="binding site" evidence="11">
    <location>
        <begin position="277"/>
        <end position="283"/>
    </location>
    <ligand>
        <name>substrate</name>
    </ligand>
</feature>
<dbReference type="PRINTS" id="PR00700">
    <property type="entry name" value="PRTYPHPHTASE"/>
</dbReference>
<name>A0A8K0A666_BRALA</name>
<dbReference type="PIRSF" id="PIRSF000926">
    <property type="entry name" value="Tyr-Ptase_nr1"/>
    <property type="match status" value="1"/>
</dbReference>
<evidence type="ECO:0000313" key="15">
    <source>
        <dbReference type="EMBL" id="CAH1268881.1"/>
    </source>
</evidence>
<dbReference type="InterPro" id="IPR012265">
    <property type="entry name" value="Ptpn1/Ptpn2"/>
</dbReference>
<dbReference type="PROSITE" id="PS50055">
    <property type="entry name" value="TYR_PHOSPHATASE_PTP"/>
    <property type="match status" value="1"/>
</dbReference>
<feature type="active site" description="Phosphocysteine intermediate" evidence="10">
    <location>
        <position position="277"/>
    </location>
</feature>
<dbReference type="SMART" id="SM00404">
    <property type="entry name" value="PTPc_motif"/>
    <property type="match status" value="1"/>
</dbReference>
<dbReference type="CDD" id="cd14545">
    <property type="entry name" value="PTPc-N1_2"/>
    <property type="match status" value="1"/>
</dbReference>
<dbReference type="GO" id="GO:0005634">
    <property type="term" value="C:nucleus"/>
    <property type="evidence" value="ECO:0007669"/>
    <property type="project" value="TreeGrafter"/>
</dbReference>
<evidence type="ECO:0000256" key="6">
    <source>
        <dbReference type="ARBA" id="ARBA00022801"/>
    </source>
</evidence>
<evidence type="ECO:0000256" key="7">
    <source>
        <dbReference type="ARBA" id="ARBA00022824"/>
    </source>
</evidence>
<feature type="region of interest" description="Disordered" evidence="12">
    <location>
        <begin position="358"/>
        <end position="497"/>
    </location>
</feature>
<organism evidence="15 16">
    <name type="scientific">Branchiostoma lanceolatum</name>
    <name type="common">Common lancelet</name>
    <name type="synonym">Amphioxus lanceolatum</name>
    <dbReference type="NCBI Taxonomy" id="7740"/>
    <lineage>
        <taxon>Eukaryota</taxon>
        <taxon>Metazoa</taxon>
        <taxon>Chordata</taxon>
        <taxon>Cephalochordata</taxon>
        <taxon>Leptocardii</taxon>
        <taxon>Amphioxiformes</taxon>
        <taxon>Branchiostomatidae</taxon>
        <taxon>Branchiostoma</taxon>
    </lineage>
</organism>
<dbReference type="GO" id="GO:0070373">
    <property type="term" value="P:negative regulation of ERK1 and ERK2 cascade"/>
    <property type="evidence" value="ECO:0007669"/>
    <property type="project" value="TreeGrafter"/>
</dbReference>
<dbReference type="EC" id="3.1.3.48" evidence="4"/>
<dbReference type="PROSITE" id="PS50056">
    <property type="entry name" value="TYR_PHOSPHATASE_2"/>
    <property type="match status" value="1"/>
</dbReference>
<evidence type="ECO:0000256" key="11">
    <source>
        <dbReference type="PIRSR" id="PIRSR000926-2"/>
    </source>
</evidence>
<accession>A0A8K0A666</accession>
<dbReference type="AlphaFoldDB" id="A0A8K0A666"/>
<dbReference type="InterPro" id="IPR016130">
    <property type="entry name" value="Tyr_Pase_AS"/>
</dbReference>
<keyword evidence="7" id="KW-0256">Endoplasmic reticulum</keyword>
<keyword evidence="16" id="KW-1185">Reference proteome</keyword>
<dbReference type="PANTHER" id="PTHR46047:SF3">
    <property type="entry name" value="TYROSINE-PROTEIN PHOSPHATASE NON-RECEPTOR TYPE 61F"/>
    <property type="match status" value="1"/>
</dbReference>
<feature type="compositionally biased region" description="Basic and acidic residues" evidence="12">
    <location>
        <begin position="443"/>
        <end position="471"/>
    </location>
</feature>
<dbReference type="InterPro" id="IPR000242">
    <property type="entry name" value="PTP_cat"/>
</dbReference>
<gene>
    <name evidence="15" type="primary">PTPN1</name>
    <name evidence="15" type="ORF">BLAG_LOCUS21681</name>
</gene>
<comment type="similarity">
    <text evidence="3">Belongs to the protein-tyrosine phosphatase family. Non-receptor class 1 subfamily.</text>
</comment>
<evidence type="ECO:0000256" key="3">
    <source>
        <dbReference type="ARBA" id="ARBA00009701"/>
    </source>
</evidence>
<dbReference type="GO" id="GO:0019901">
    <property type="term" value="F:protein kinase binding"/>
    <property type="evidence" value="ECO:0007669"/>
    <property type="project" value="TreeGrafter"/>
</dbReference>
<feature type="domain" description="Tyrosine specific protein phosphatases" evidence="14">
    <location>
        <begin position="254"/>
        <end position="330"/>
    </location>
</feature>
<dbReference type="InterPro" id="IPR029021">
    <property type="entry name" value="Prot-tyrosine_phosphatase-like"/>
</dbReference>
<dbReference type="InterPro" id="IPR000387">
    <property type="entry name" value="Tyr_Pase_dom"/>
</dbReference>
<keyword evidence="6" id="KW-0378">Hydrolase</keyword>
<evidence type="ECO:0000256" key="4">
    <source>
        <dbReference type="ARBA" id="ARBA00013064"/>
    </source>
</evidence>
<feature type="binding site" evidence="11">
    <location>
        <position position="243"/>
    </location>
    <ligand>
        <name>substrate</name>
    </ligand>
</feature>
<dbReference type="Proteomes" id="UP000838412">
    <property type="component" value="Chromosome 7"/>
</dbReference>
<reference evidence="15" key="1">
    <citation type="submission" date="2022-01" db="EMBL/GenBank/DDBJ databases">
        <authorList>
            <person name="Braso-Vives M."/>
        </authorList>
    </citation>
    <scope>NUCLEOTIDE SEQUENCE</scope>
</reference>
<evidence type="ECO:0000259" key="13">
    <source>
        <dbReference type="PROSITE" id="PS50055"/>
    </source>
</evidence>
<dbReference type="InterPro" id="IPR003595">
    <property type="entry name" value="Tyr_Pase_cat"/>
</dbReference>
<feature type="binding site" evidence="11">
    <location>
        <position position="324"/>
    </location>
    <ligand>
        <name>substrate</name>
    </ligand>
</feature>
<dbReference type="EMBL" id="OV696692">
    <property type="protein sequence ID" value="CAH1268881.1"/>
    <property type="molecule type" value="Genomic_DNA"/>
</dbReference>
<evidence type="ECO:0000313" key="16">
    <source>
        <dbReference type="Proteomes" id="UP000838412"/>
    </source>
</evidence>
<evidence type="ECO:0000256" key="8">
    <source>
        <dbReference type="ARBA" id="ARBA00022912"/>
    </source>
</evidence>
<feature type="compositionally biased region" description="Basic and acidic residues" evidence="12">
    <location>
        <begin position="415"/>
        <end position="428"/>
    </location>
</feature>
<dbReference type="PANTHER" id="PTHR46047">
    <property type="entry name" value="TYROSINE-PROTEIN PHOSPHATASE NON-RECEPTOR TYPE 61F"/>
    <property type="match status" value="1"/>
</dbReference>
<feature type="compositionally biased region" description="Basic and acidic residues" evidence="12">
    <location>
        <begin position="365"/>
        <end position="384"/>
    </location>
</feature>
<evidence type="ECO:0000256" key="10">
    <source>
        <dbReference type="PIRSR" id="PIRSR000926-1"/>
    </source>
</evidence>
<feature type="compositionally biased region" description="Polar residues" evidence="12">
    <location>
        <begin position="486"/>
        <end position="497"/>
    </location>
</feature>
<dbReference type="GO" id="GO:0046426">
    <property type="term" value="P:negative regulation of receptor signaling pathway via JAK-STAT"/>
    <property type="evidence" value="ECO:0007669"/>
    <property type="project" value="TreeGrafter"/>
</dbReference>
<dbReference type="InterPro" id="IPR051985">
    <property type="entry name" value="NR_tyrosine_phosphatase"/>
</dbReference>
<dbReference type="SMART" id="SM00194">
    <property type="entry name" value="PTPc"/>
    <property type="match status" value="1"/>
</dbReference>
<evidence type="ECO:0000256" key="5">
    <source>
        <dbReference type="ARBA" id="ARBA00022553"/>
    </source>
</evidence>